<organism evidence="1 2">
    <name type="scientific">Oncorhynchus mykiss</name>
    <name type="common">Rainbow trout</name>
    <name type="synonym">Salmo gairdneri</name>
    <dbReference type="NCBI Taxonomy" id="8022"/>
    <lineage>
        <taxon>Eukaryota</taxon>
        <taxon>Metazoa</taxon>
        <taxon>Chordata</taxon>
        <taxon>Craniata</taxon>
        <taxon>Vertebrata</taxon>
        <taxon>Euteleostomi</taxon>
        <taxon>Actinopterygii</taxon>
        <taxon>Neopterygii</taxon>
        <taxon>Teleostei</taxon>
        <taxon>Protacanthopterygii</taxon>
        <taxon>Salmoniformes</taxon>
        <taxon>Salmonidae</taxon>
        <taxon>Salmoninae</taxon>
        <taxon>Oncorhynchus</taxon>
    </lineage>
</organism>
<dbReference type="PaxDb" id="8022-A0A060XX86"/>
<proteinExistence type="predicted"/>
<dbReference type="AlphaFoldDB" id="A0A060XX86"/>
<reference evidence="1" key="1">
    <citation type="journal article" date="2014" name="Nat. Commun.">
        <title>The rainbow trout genome provides novel insights into evolution after whole-genome duplication in vertebrates.</title>
        <authorList>
            <person name="Berthelot C."/>
            <person name="Brunet F."/>
            <person name="Chalopin D."/>
            <person name="Juanchich A."/>
            <person name="Bernard M."/>
            <person name="Noel B."/>
            <person name="Bento P."/>
            <person name="Da Silva C."/>
            <person name="Labadie K."/>
            <person name="Alberti A."/>
            <person name="Aury J.M."/>
            <person name="Louis A."/>
            <person name="Dehais P."/>
            <person name="Bardou P."/>
            <person name="Montfort J."/>
            <person name="Klopp C."/>
            <person name="Cabau C."/>
            <person name="Gaspin C."/>
            <person name="Thorgaard G.H."/>
            <person name="Boussaha M."/>
            <person name="Quillet E."/>
            <person name="Guyomard R."/>
            <person name="Galiana D."/>
            <person name="Bobe J."/>
            <person name="Volff J.N."/>
            <person name="Genet C."/>
            <person name="Wincker P."/>
            <person name="Jaillon O."/>
            <person name="Roest Crollius H."/>
            <person name="Guiguen Y."/>
        </authorList>
    </citation>
    <scope>NUCLEOTIDE SEQUENCE [LARGE SCALE GENOMIC DNA]</scope>
</reference>
<dbReference type="Proteomes" id="UP000193380">
    <property type="component" value="Unassembled WGS sequence"/>
</dbReference>
<gene>
    <name evidence="1" type="ORF">GSONMT00046977001</name>
</gene>
<sequence length="70" mass="7789">MVFKVPNGLVCRHGPGVYRVYPGTVPRTGHGLNMSVICGSLNVVLWVGNTWVPDKETPWHDMDRLPCTRA</sequence>
<reference evidence="1" key="2">
    <citation type="submission" date="2014-03" db="EMBL/GenBank/DDBJ databases">
        <authorList>
            <person name="Genoscope - CEA"/>
        </authorList>
    </citation>
    <scope>NUCLEOTIDE SEQUENCE</scope>
</reference>
<dbReference type="EMBL" id="FR906373">
    <property type="protein sequence ID" value="CDQ84253.1"/>
    <property type="molecule type" value="Genomic_DNA"/>
</dbReference>
<evidence type="ECO:0000313" key="1">
    <source>
        <dbReference type="EMBL" id="CDQ84253.1"/>
    </source>
</evidence>
<evidence type="ECO:0000313" key="2">
    <source>
        <dbReference type="Proteomes" id="UP000193380"/>
    </source>
</evidence>
<accession>A0A060XX86</accession>
<name>A0A060XX86_ONCMY</name>
<protein>
    <submittedName>
        <fullName evidence="1">Uncharacterized protein</fullName>
    </submittedName>
</protein>